<feature type="compositionally biased region" description="Polar residues" evidence="1">
    <location>
        <begin position="185"/>
        <end position="194"/>
    </location>
</feature>
<dbReference type="WBParaSite" id="nRc.2.0.1.t02030-RA">
    <property type="protein sequence ID" value="nRc.2.0.1.t02030-RA"/>
    <property type="gene ID" value="nRc.2.0.1.g02030"/>
</dbReference>
<sequence>MVKCSISKSAKSSSSVLSYNSTPNETFKKTTSTVSVQQNFVPNKKPPAVDVDSISSLSSLQTVRKLADKRRIKLEDDDDNDVESSVVYSANSPTVDGGSGSVSSSVRKGARPSSLLPDGGIVRRKLSTVDPSTKSPTPKKPKIEDLSSSSYDRENTESSIDKENPSSEKDVPTPEIVSESPKTIVPSSQFSSITNCDDQKESKITFFGLTPGHLRSLFNQIKKLKQCFEQHYEKHWNGIHDFEEFCESTRNFQVVITETETFVKNFFENPPIYECSSMEEFYERHCELQEQIELEEMQHEILAETTEFLAQLLSNENLIE</sequence>
<organism evidence="2 3">
    <name type="scientific">Romanomermis culicivorax</name>
    <name type="common">Nematode worm</name>
    <dbReference type="NCBI Taxonomy" id="13658"/>
    <lineage>
        <taxon>Eukaryota</taxon>
        <taxon>Metazoa</taxon>
        <taxon>Ecdysozoa</taxon>
        <taxon>Nematoda</taxon>
        <taxon>Enoplea</taxon>
        <taxon>Dorylaimia</taxon>
        <taxon>Mermithida</taxon>
        <taxon>Mermithoidea</taxon>
        <taxon>Mermithidae</taxon>
        <taxon>Romanomermis</taxon>
    </lineage>
</organism>
<feature type="compositionally biased region" description="Basic and acidic residues" evidence="1">
    <location>
        <begin position="141"/>
        <end position="172"/>
    </location>
</feature>
<feature type="compositionally biased region" description="Polar residues" evidence="1">
    <location>
        <begin position="22"/>
        <end position="32"/>
    </location>
</feature>
<evidence type="ECO:0000313" key="2">
    <source>
        <dbReference type="Proteomes" id="UP000887565"/>
    </source>
</evidence>
<feature type="region of interest" description="Disordered" evidence="1">
    <location>
        <begin position="1"/>
        <end position="32"/>
    </location>
</feature>
<accession>A0A915HKN7</accession>
<dbReference type="Proteomes" id="UP000887565">
    <property type="component" value="Unplaced"/>
</dbReference>
<reference evidence="3" key="1">
    <citation type="submission" date="2022-11" db="UniProtKB">
        <authorList>
            <consortium name="WormBaseParasite"/>
        </authorList>
    </citation>
    <scope>IDENTIFICATION</scope>
</reference>
<protein>
    <submittedName>
        <fullName evidence="3">Uncharacterized protein</fullName>
    </submittedName>
</protein>
<proteinExistence type="predicted"/>
<feature type="compositionally biased region" description="Low complexity" evidence="1">
    <location>
        <begin position="1"/>
        <end position="21"/>
    </location>
</feature>
<name>A0A915HKN7_ROMCU</name>
<feature type="region of interest" description="Disordered" evidence="1">
    <location>
        <begin position="69"/>
        <end position="194"/>
    </location>
</feature>
<keyword evidence="2" id="KW-1185">Reference proteome</keyword>
<evidence type="ECO:0000256" key="1">
    <source>
        <dbReference type="SAM" id="MobiDB-lite"/>
    </source>
</evidence>
<evidence type="ECO:0000313" key="3">
    <source>
        <dbReference type="WBParaSite" id="nRc.2.0.1.t02030-RA"/>
    </source>
</evidence>
<dbReference type="AlphaFoldDB" id="A0A915HKN7"/>